<dbReference type="InterPro" id="IPR011201">
    <property type="entry name" value="Zinc-ribbon_6_bact"/>
</dbReference>
<dbReference type="STRING" id="1449350.OCH239_05940"/>
<reference evidence="2 3" key="1">
    <citation type="submission" date="2014-01" db="EMBL/GenBank/DDBJ databases">
        <title>Roseivivax halodurans JCM 10272 Genome Sequencing.</title>
        <authorList>
            <person name="Lai Q."/>
            <person name="Li G."/>
            <person name="Shao Z."/>
        </authorList>
    </citation>
    <scope>NUCLEOTIDE SEQUENCE [LARGE SCALE GENOMIC DNA]</scope>
    <source>
        <strain evidence="2 3">JCM 10272</strain>
    </source>
</reference>
<comment type="caution">
    <text evidence="2">The sequence shown here is derived from an EMBL/GenBank/DDBJ whole genome shotgun (WGS) entry which is preliminary data.</text>
</comment>
<dbReference type="InterPro" id="IPR031321">
    <property type="entry name" value="UCP012641"/>
</dbReference>
<sequence>MQIFSCPACGTRVYFHNLTCTCGEELVFDPDLQKMSVDGPHCTNRQEIGCNWRGEDTGLCRSCAMTEVVPDRGEQGNLALWAEAESAKRWMLATLGRWGWFGPDDPGERPVFRMLSEKTTKGKKPVTMGHANGTITINVSEARDAVLAQRQENLGELYRTMLGHMRHETAHFLHVRLSERDGFPEAFRETFGDERADYGAALKEHYANPKTPGDDHITPYATAHPHEDWAETLAHLMHLVDLLDSAAAAHLRLPDGPPIGYDAYAESDTEALLTLAVNLSIAVNHVNRAMDLPDLYPFVLRSGVRRKLAFVHDWLRVAH</sequence>
<keyword evidence="3" id="KW-1185">Reference proteome</keyword>
<accession>X7EFL1</accession>
<dbReference type="Gene3D" id="3.40.390.70">
    <property type="match status" value="1"/>
</dbReference>
<dbReference type="PATRIC" id="fig|1449350.3.peg.2868"/>
<dbReference type="RefSeq" id="WP_037263833.1">
    <property type="nucleotide sequence ID" value="NZ_JALZ01000015.1"/>
</dbReference>
<feature type="domain" description="Zinc-ribbon" evidence="1">
    <location>
        <begin position="4"/>
        <end position="36"/>
    </location>
</feature>
<protein>
    <recommendedName>
        <fullName evidence="1">Zinc-ribbon domain-containing protein</fullName>
    </recommendedName>
</protein>
<dbReference type="OrthoDB" id="256753at2"/>
<dbReference type="Pfam" id="PF10005">
    <property type="entry name" value="Zn_ribbon_DZR_6"/>
    <property type="match status" value="1"/>
</dbReference>
<name>X7EFL1_9RHOB</name>
<evidence type="ECO:0000313" key="2">
    <source>
        <dbReference type="EMBL" id="ETX13996.1"/>
    </source>
</evidence>
<dbReference type="eggNOG" id="COG4307">
    <property type="taxonomic scope" value="Bacteria"/>
</dbReference>
<evidence type="ECO:0000259" key="1">
    <source>
        <dbReference type="Pfam" id="PF10005"/>
    </source>
</evidence>
<organism evidence="2 3">
    <name type="scientific">Roseivivax halodurans JCM 10272</name>
    <dbReference type="NCBI Taxonomy" id="1449350"/>
    <lineage>
        <taxon>Bacteria</taxon>
        <taxon>Pseudomonadati</taxon>
        <taxon>Pseudomonadota</taxon>
        <taxon>Alphaproteobacteria</taxon>
        <taxon>Rhodobacterales</taxon>
        <taxon>Roseobacteraceae</taxon>
        <taxon>Roseivivax</taxon>
    </lineage>
</organism>
<dbReference type="AlphaFoldDB" id="X7EFL1"/>
<dbReference type="EMBL" id="JALZ01000015">
    <property type="protein sequence ID" value="ETX13996.1"/>
    <property type="molecule type" value="Genomic_DNA"/>
</dbReference>
<proteinExistence type="predicted"/>
<gene>
    <name evidence="2" type="ORF">OCH239_05940</name>
</gene>
<dbReference type="Proteomes" id="UP000022447">
    <property type="component" value="Unassembled WGS sequence"/>
</dbReference>
<dbReference type="Pfam" id="PF15887">
    <property type="entry name" value="Peptidase_Mx"/>
    <property type="match status" value="1"/>
</dbReference>
<evidence type="ECO:0000313" key="3">
    <source>
        <dbReference type="Proteomes" id="UP000022447"/>
    </source>
</evidence>